<organism evidence="1 2">
    <name type="scientific">Caerostris extrusa</name>
    <name type="common">Bark spider</name>
    <name type="synonym">Caerostris bankana</name>
    <dbReference type="NCBI Taxonomy" id="172846"/>
    <lineage>
        <taxon>Eukaryota</taxon>
        <taxon>Metazoa</taxon>
        <taxon>Ecdysozoa</taxon>
        <taxon>Arthropoda</taxon>
        <taxon>Chelicerata</taxon>
        <taxon>Arachnida</taxon>
        <taxon>Araneae</taxon>
        <taxon>Araneomorphae</taxon>
        <taxon>Entelegynae</taxon>
        <taxon>Araneoidea</taxon>
        <taxon>Araneidae</taxon>
        <taxon>Caerostris</taxon>
    </lineage>
</organism>
<dbReference type="EMBL" id="BPLR01021594">
    <property type="protein sequence ID" value="GIX91601.1"/>
    <property type="molecule type" value="Genomic_DNA"/>
</dbReference>
<evidence type="ECO:0000313" key="1">
    <source>
        <dbReference type="EMBL" id="GIX91601.1"/>
    </source>
</evidence>
<sequence>MNWNFTILPERNKRYSKESVACMGDGDIFLPNGGRCSGFEDLCGFLEKKFFSSERMELNAEEIAVNEGGGQKEKERKIIISRAASFLVSSVAVETG</sequence>
<name>A0AAV4P7D8_CAEEX</name>
<reference evidence="1 2" key="1">
    <citation type="submission" date="2021-06" db="EMBL/GenBank/DDBJ databases">
        <title>Caerostris extrusa draft genome.</title>
        <authorList>
            <person name="Kono N."/>
            <person name="Arakawa K."/>
        </authorList>
    </citation>
    <scope>NUCLEOTIDE SEQUENCE [LARGE SCALE GENOMIC DNA]</scope>
</reference>
<protein>
    <submittedName>
        <fullName evidence="1">Uncharacterized protein</fullName>
    </submittedName>
</protein>
<comment type="caution">
    <text evidence="1">The sequence shown here is derived from an EMBL/GenBank/DDBJ whole genome shotgun (WGS) entry which is preliminary data.</text>
</comment>
<proteinExistence type="predicted"/>
<keyword evidence="2" id="KW-1185">Reference proteome</keyword>
<evidence type="ECO:0000313" key="2">
    <source>
        <dbReference type="Proteomes" id="UP001054945"/>
    </source>
</evidence>
<accession>A0AAV4P7D8</accession>
<dbReference type="AlphaFoldDB" id="A0AAV4P7D8"/>
<gene>
    <name evidence="1" type="ORF">CEXT_13281</name>
</gene>
<dbReference type="Proteomes" id="UP001054945">
    <property type="component" value="Unassembled WGS sequence"/>
</dbReference>